<keyword evidence="1" id="KW-0614">Plasmid</keyword>
<dbReference type="EMBL" id="MK962684">
    <property type="protein sequence ID" value="QHJ90230.1"/>
    <property type="molecule type" value="Genomic_DNA"/>
</dbReference>
<organism evidence="1">
    <name type="scientific">Aeromonas taiwanensis</name>
    <dbReference type="NCBI Taxonomy" id="633417"/>
    <lineage>
        <taxon>Bacteria</taxon>
        <taxon>Pseudomonadati</taxon>
        <taxon>Pseudomonadota</taxon>
        <taxon>Gammaproteobacteria</taxon>
        <taxon>Aeromonadales</taxon>
        <taxon>Aeromonadaceae</taxon>
        <taxon>Aeromonas</taxon>
    </lineage>
</organism>
<dbReference type="AlphaFoldDB" id="A0A857JS57"/>
<sequence length="65" mass="7033">MCPPDCYSNETSSISSIRSSDSWALRRSTPSVDETLNCLFCREGGGFPSRVTFRAAARVTALGLT</sequence>
<evidence type="ECO:0000313" key="1">
    <source>
        <dbReference type="EMBL" id="QHJ90230.1"/>
    </source>
</evidence>
<name>A0A857JS57_9GAMM</name>
<proteinExistence type="predicted"/>
<accession>A0A857JS57</accession>
<reference evidence="1" key="1">
    <citation type="submission" date="2019-05" db="EMBL/GenBank/DDBJ databases">
        <authorList>
            <person name="Perez Valdespino A."/>
            <person name="Curiel Quesada E."/>
            <person name="Perez Garcia D."/>
        </authorList>
    </citation>
    <scope>NUCLEOTIDE SEQUENCE</scope>
    <source>
        <strain evidence="1">PIB8</strain>
        <plasmid evidence="1">pAerIV</plasmid>
    </source>
</reference>
<geneLocation type="plasmid" evidence="1">
    <name>pAerIV</name>
</geneLocation>
<protein>
    <submittedName>
        <fullName evidence="1">Uncharacterized protein</fullName>
    </submittedName>
</protein>